<gene>
    <name evidence="1" type="ORF">HV819_05655</name>
</gene>
<organism evidence="1 2">
    <name type="scientific">Anaerococcus faecalis</name>
    <dbReference type="NCBI Taxonomy" id="2742993"/>
    <lineage>
        <taxon>Bacteria</taxon>
        <taxon>Bacillati</taxon>
        <taxon>Bacillota</taxon>
        <taxon>Tissierellia</taxon>
        <taxon>Tissierellales</taxon>
        <taxon>Peptoniphilaceae</taxon>
        <taxon>Anaerococcus</taxon>
    </lineage>
</organism>
<sequence>MLKGKSVIELTDVKTKKKEVYEDENLITNAVSDILRLNPSGLMYPLHGSGEAEFKDEIFPVANRLYGGILLFENPLEEDPNNIIPPSDNSIIGYASDNVNSTDNPLRGSANLTETVPLEDGYKFVWDFSTSQANGRIASLALTHYRAGRFYYGNSFSRNACLLLNRTYLDVNKETQRAYIGLVEGNPTDNTFISLWPRENKTLEIIKFKEAYSSIGLTDSVLGSRFQEIEKTAIDLTEYYGDFYYWNDGSFYDGKDGYWYGFLTKSNYDSGLIRRIKIKKDDYSTQVDQWDLGDIRLDDLGSYPSKDSNYAYRSIGSVIKEGYLYAINRDRKRIYKININNPVDISYMDMGFKSDFSQGGNTYSYLYQWGDHILGYDFSITKDDKIIKNYGKDYSGTPYPYVSTPTIEMGPFRIGYGVKSGTLYKNLYLHTPYLGTINNLSSPILKTADKTMKITYTLTEEE</sequence>
<dbReference type="Proteomes" id="UP000540919">
    <property type="component" value="Unassembled WGS sequence"/>
</dbReference>
<accession>A0ABX2N9T4</accession>
<dbReference type="RefSeq" id="WP_176269700.1">
    <property type="nucleotide sequence ID" value="NZ_JABVBA010000004.1"/>
</dbReference>
<reference evidence="1 2" key="1">
    <citation type="submission" date="2020-06" db="EMBL/GenBank/DDBJ databases">
        <title>Anaerococcus sp. nov., isolated form swine feces.</title>
        <authorList>
            <person name="Yu S."/>
        </authorList>
    </citation>
    <scope>NUCLEOTIDE SEQUENCE [LARGE SCALE GENOMIC DNA]</scope>
    <source>
        <strain evidence="1 2">AGMB00486</strain>
    </source>
</reference>
<dbReference type="EMBL" id="JABVBA010000004">
    <property type="protein sequence ID" value="NVF11467.1"/>
    <property type="molecule type" value="Genomic_DNA"/>
</dbReference>
<comment type="caution">
    <text evidence="1">The sequence shown here is derived from an EMBL/GenBank/DDBJ whole genome shotgun (WGS) entry which is preliminary data.</text>
</comment>
<evidence type="ECO:0000313" key="1">
    <source>
        <dbReference type="EMBL" id="NVF11467.1"/>
    </source>
</evidence>
<proteinExistence type="predicted"/>
<name>A0ABX2N9T4_9FIRM</name>
<protein>
    <submittedName>
        <fullName evidence="1">Uncharacterized protein</fullName>
    </submittedName>
</protein>
<evidence type="ECO:0000313" key="2">
    <source>
        <dbReference type="Proteomes" id="UP000540919"/>
    </source>
</evidence>
<keyword evidence="2" id="KW-1185">Reference proteome</keyword>